<sequence length="256" mass="27240">MYLSAERLALANQTVKETFEQSSAAWQNIPHWDTGDPSQTQVPNDNLKTPNFLTLTPLPEDFQVMLADVIAPKPDALLANVIAHTVKLAKAVDDAVFPALRTGAPEAKIVKPGTTPEILNGLIDARALVEQGGYRAPSSLITDTKGLKDLSALVSGYPGTNVLLPPANINSLQRVDALETPPAKALAYLLGRRQRIAPAGAADASAGEEPLDLAVSVPPSLEVVGGAANNMIQFRVRITYVLRIKDPSGYAVILRP</sequence>
<evidence type="ECO:0000313" key="1">
    <source>
        <dbReference type="EMBL" id="MCV7378707.1"/>
    </source>
</evidence>
<dbReference type="EMBL" id="JACKVH010000012">
    <property type="protein sequence ID" value="MCV7378707.1"/>
    <property type="molecule type" value="Genomic_DNA"/>
</dbReference>
<dbReference type="RefSeq" id="WP_083136101.1">
    <property type="nucleotide sequence ID" value="NZ_JACKVH010000012.1"/>
</dbReference>
<reference evidence="1" key="2">
    <citation type="submission" date="2020-07" db="EMBL/GenBank/DDBJ databases">
        <authorList>
            <person name="Pettersson B.M.F."/>
            <person name="Behra P.R.K."/>
            <person name="Ramesh M."/>
            <person name="Das S."/>
            <person name="Dasgupta S."/>
            <person name="Kirsebom L.A."/>
        </authorList>
    </citation>
    <scope>NUCLEOTIDE SEQUENCE</scope>
    <source>
        <strain evidence="1">CCUG 55640</strain>
    </source>
</reference>
<organism evidence="1 4">
    <name type="scientific">Mycobacterium alsense</name>
    <dbReference type="NCBI Taxonomy" id="324058"/>
    <lineage>
        <taxon>Bacteria</taxon>
        <taxon>Bacillati</taxon>
        <taxon>Actinomycetota</taxon>
        <taxon>Actinomycetes</taxon>
        <taxon>Mycobacteriales</taxon>
        <taxon>Mycobacteriaceae</taxon>
        <taxon>Mycobacterium</taxon>
    </lineage>
</organism>
<dbReference type="AlphaFoldDB" id="A0AA41XNQ3"/>
<dbReference type="EMBL" id="MVHD01000001">
    <property type="protein sequence ID" value="OQZ93855.1"/>
    <property type="molecule type" value="Genomic_DNA"/>
</dbReference>
<reference evidence="1" key="3">
    <citation type="journal article" date="2022" name="BMC Genomics">
        <title>Comparative genome analysis of mycobacteria focusing on tRNA and non-coding RNA.</title>
        <authorList>
            <person name="Behra P.R.K."/>
            <person name="Pettersson B.M.F."/>
            <person name="Ramesh M."/>
            <person name="Das S."/>
            <person name="Dasgupta S."/>
            <person name="Kirsebom L.A."/>
        </authorList>
    </citation>
    <scope>NUCLEOTIDE SEQUENCE</scope>
    <source>
        <strain evidence="1">CCUG 55640</strain>
    </source>
</reference>
<reference evidence="2 3" key="1">
    <citation type="submission" date="2017-02" db="EMBL/GenBank/DDBJ databases">
        <title>The new phylogeny of genus Mycobacterium.</title>
        <authorList>
            <person name="Tortoli E."/>
            <person name="Trovato A."/>
            <person name="Cirillo D.M."/>
        </authorList>
    </citation>
    <scope>NUCLEOTIDE SEQUENCE [LARGE SCALE GENOMIC DNA]</scope>
    <source>
        <strain evidence="2 3">DSM 45230</strain>
    </source>
</reference>
<accession>A0AA41XNQ3</accession>
<evidence type="ECO:0000313" key="2">
    <source>
        <dbReference type="EMBL" id="OQZ93855.1"/>
    </source>
</evidence>
<evidence type="ECO:0000313" key="3">
    <source>
        <dbReference type="Proteomes" id="UP000192319"/>
    </source>
</evidence>
<gene>
    <name evidence="2" type="ORF">BST11_00670</name>
    <name evidence="1" type="ORF">H7K38_08555</name>
</gene>
<dbReference type="Proteomes" id="UP001141650">
    <property type="component" value="Unassembled WGS sequence"/>
</dbReference>
<dbReference type="Proteomes" id="UP000192319">
    <property type="component" value="Unassembled WGS sequence"/>
</dbReference>
<proteinExistence type="predicted"/>
<keyword evidence="3" id="KW-1185">Reference proteome</keyword>
<protein>
    <submittedName>
        <fullName evidence="1">Uncharacterized protein</fullName>
    </submittedName>
</protein>
<comment type="caution">
    <text evidence="1">The sequence shown here is derived from an EMBL/GenBank/DDBJ whole genome shotgun (WGS) entry which is preliminary data.</text>
</comment>
<evidence type="ECO:0000313" key="4">
    <source>
        <dbReference type="Proteomes" id="UP001141650"/>
    </source>
</evidence>
<name>A0AA41XNQ3_9MYCO</name>